<evidence type="ECO:0000313" key="1">
    <source>
        <dbReference type="EMBL" id="MRS59815.1"/>
    </source>
</evidence>
<sequence length="49" mass="5426">MNEAPLPTAKPCLICDDLIQPGSASYSTGICRLCKEALKEFTTARRRKK</sequence>
<gene>
    <name evidence="1" type="ORF">GJJ30_00810</name>
</gene>
<dbReference type="RefSeq" id="WP_154172166.1">
    <property type="nucleotide sequence ID" value="NZ_WJXZ01000001.1"/>
</dbReference>
<protein>
    <submittedName>
        <fullName evidence="1">Uncharacterized protein</fullName>
    </submittedName>
</protein>
<dbReference type="Proteomes" id="UP000441754">
    <property type="component" value="Unassembled WGS sequence"/>
</dbReference>
<dbReference type="AlphaFoldDB" id="A0A7K0EDG0"/>
<evidence type="ECO:0000313" key="2">
    <source>
        <dbReference type="Proteomes" id="UP000441754"/>
    </source>
</evidence>
<keyword evidence="2" id="KW-1185">Reference proteome</keyword>
<comment type="caution">
    <text evidence="1">The sequence shown here is derived from an EMBL/GenBank/DDBJ whole genome shotgun (WGS) entry which is preliminary data.</text>
</comment>
<proteinExistence type="predicted"/>
<name>A0A7K0EDG0_9BACT</name>
<organism evidence="1 2">
    <name type="scientific">Larkinella terrae</name>
    <dbReference type="NCBI Taxonomy" id="2025311"/>
    <lineage>
        <taxon>Bacteria</taxon>
        <taxon>Pseudomonadati</taxon>
        <taxon>Bacteroidota</taxon>
        <taxon>Cytophagia</taxon>
        <taxon>Cytophagales</taxon>
        <taxon>Spirosomataceae</taxon>
        <taxon>Larkinella</taxon>
    </lineage>
</organism>
<reference evidence="1 2" key="1">
    <citation type="journal article" date="2018" name="Antonie Van Leeuwenhoek">
        <title>Larkinella terrae sp. nov., isolated from soil on Jeju Island, South Korea.</title>
        <authorList>
            <person name="Ten L.N."/>
            <person name="Jeon J."/>
            <person name="Park S.J."/>
            <person name="Park S."/>
            <person name="Lee S.Y."/>
            <person name="Kim M.K."/>
            <person name="Jung H.Y."/>
        </authorList>
    </citation>
    <scope>NUCLEOTIDE SEQUENCE [LARGE SCALE GENOMIC DNA]</scope>
    <source>
        <strain evidence="1 2">KCTC 52001</strain>
    </source>
</reference>
<accession>A0A7K0EDG0</accession>
<dbReference type="EMBL" id="WJXZ01000001">
    <property type="protein sequence ID" value="MRS59815.1"/>
    <property type="molecule type" value="Genomic_DNA"/>
</dbReference>